<dbReference type="Gene3D" id="2.130.10.10">
    <property type="entry name" value="YVTN repeat-like/Quinoprotein amine dehydrogenase"/>
    <property type="match status" value="2"/>
</dbReference>
<dbReference type="InterPro" id="IPR001680">
    <property type="entry name" value="WD40_rpt"/>
</dbReference>
<dbReference type="PANTHER" id="PTHR19879:SF9">
    <property type="entry name" value="TRANSCRIPTION INITIATION FACTOR TFIID SUBUNIT 5"/>
    <property type="match status" value="1"/>
</dbReference>
<dbReference type="EMBL" id="BAAAPF010000002">
    <property type="protein sequence ID" value="GAA2107278.1"/>
    <property type="molecule type" value="Genomic_DNA"/>
</dbReference>
<evidence type="ECO:0008006" key="4">
    <source>
        <dbReference type="Google" id="ProtNLM"/>
    </source>
</evidence>
<keyword evidence="1" id="KW-0853">WD repeat</keyword>
<dbReference type="PROSITE" id="PS50294">
    <property type="entry name" value="WD_REPEATS_REGION"/>
    <property type="match status" value="1"/>
</dbReference>
<evidence type="ECO:0000256" key="1">
    <source>
        <dbReference type="PROSITE-ProRule" id="PRU00221"/>
    </source>
</evidence>
<name>A0ABP5IYU3_9ACTN</name>
<protein>
    <recommendedName>
        <fullName evidence="4">WD40 repeat domain-containing protein</fullName>
    </recommendedName>
</protein>
<feature type="repeat" description="WD" evidence="1">
    <location>
        <begin position="338"/>
        <end position="372"/>
    </location>
</feature>
<dbReference type="SMART" id="SM00320">
    <property type="entry name" value="WD40"/>
    <property type="match status" value="6"/>
</dbReference>
<dbReference type="PANTHER" id="PTHR19879">
    <property type="entry name" value="TRANSCRIPTION INITIATION FACTOR TFIID"/>
    <property type="match status" value="1"/>
</dbReference>
<reference evidence="3" key="1">
    <citation type="journal article" date="2019" name="Int. J. Syst. Evol. Microbiol.">
        <title>The Global Catalogue of Microorganisms (GCM) 10K type strain sequencing project: providing services to taxonomists for standard genome sequencing and annotation.</title>
        <authorList>
            <consortium name="The Broad Institute Genomics Platform"/>
            <consortium name="The Broad Institute Genome Sequencing Center for Infectious Disease"/>
            <person name="Wu L."/>
            <person name="Ma J."/>
        </authorList>
    </citation>
    <scope>NUCLEOTIDE SEQUENCE [LARGE SCALE GENOMIC DNA]</scope>
    <source>
        <strain evidence="3">JCM 15481</strain>
    </source>
</reference>
<organism evidence="2 3">
    <name type="scientific">Streptomyces synnematoformans</name>
    <dbReference type="NCBI Taxonomy" id="415721"/>
    <lineage>
        <taxon>Bacteria</taxon>
        <taxon>Bacillati</taxon>
        <taxon>Actinomycetota</taxon>
        <taxon>Actinomycetes</taxon>
        <taxon>Kitasatosporales</taxon>
        <taxon>Streptomycetaceae</taxon>
        <taxon>Streptomyces</taxon>
    </lineage>
</organism>
<feature type="repeat" description="WD" evidence="1">
    <location>
        <begin position="590"/>
        <end position="631"/>
    </location>
</feature>
<proteinExistence type="predicted"/>
<evidence type="ECO:0000313" key="3">
    <source>
        <dbReference type="Proteomes" id="UP001500443"/>
    </source>
</evidence>
<dbReference type="Proteomes" id="UP001500443">
    <property type="component" value="Unassembled WGS sequence"/>
</dbReference>
<dbReference type="SUPFAM" id="SSF50998">
    <property type="entry name" value="Quinoprotein alcohol dehydrogenase-like"/>
    <property type="match status" value="1"/>
</dbReference>
<evidence type="ECO:0000313" key="2">
    <source>
        <dbReference type="EMBL" id="GAA2107278.1"/>
    </source>
</evidence>
<dbReference type="PROSITE" id="PS50082">
    <property type="entry name" value="WD_REPEATS_2"/>
    <property type="match status" value="3"/>
</dbReference>
<gene>
    <name evidence="2" type="ORF">GCM10009802_02210</name>
</gene>
<feature type="repeat" description="WD" evidence="1">
    <location>
        <begin position="538"/>
        <end position="579"/>
    </location>
</feature>
<comment type="caution">
    <text evidence="2">The sequence shown here is derived from an EMBL/GenBank/DDBJ whole genome shotgun (WGS) entry which is preliminary data.</text>
</comment>
<keyword evidence="3" id="KW-1185">Reference proteome</keyword>
<accession>A0ABP5IYU3</accession>
<dbReference type="InterPro" id="IPR015943">
    <property type="entry name" value="WD40/YVTN_repeat-like_dom_sf"/>
</dbReference>
<sequence length="731" mass="78018">MRDDKVERLARILESGGSMLISPRRAASRLARAGTVGAVRALAEELARSHDHGGHEVARRALARLDNQDAIDAACHVWSYRRSTELDRLVEQNGWIASHPPYVRARTALRAGRPDALDGDELTVESLITIADLDLDPELRARAAAALAGLSTQEAREHVCAAAIDDGSPVALGAALAGGFTPKDPGRRAVLLFLTEQLDAYGQLDFDGRLLRAAHGAADPYLRARLAAVARKTGRLDWVRAVTLHRSDERLVELSVDEWDTSRATLVGAGRWADLWRLALAAPPAWAVRLLQDLGRSGWRPRPAAERADFEALVGLAERCSRHPVDGPLLEPEGGRAVRALAVSGDGEVLAAGGDDGVVTVWSLPEVRQLRRIDASPGTVTSIVVEGGTLVAAGSAGMTSWRLRDGAELQRVYETRANLVLSPDGTTLFSMSYDGKPAVWEWPGLRKVRTAEDFYGSMSHVVATPGRELAAGLDRWGIRVWELPSGRLLDRIGGNGPLALAPDGGLLAGTPGRQPPPPAQRGDIALWHLPSGEAVGELTGHDGNITCLTITPDGSLLASAGREGTVRLWRLPSGEPAGVIDIHERPVQWELGSGNEVGRLAVTADSRFLIAGSRNGCLRSWRLPSGQPVEAPLGLRSEVTALAVTPGGYVVAASNAGAVRLWQPAVLSRAGTPAGRLGPAEVERLRASTGAAGQGPWVDLMERMVRRRHRHDVEIADESAAAAATDIELRE</sequence>
<dbReference type="InterPro" id="IPR011047">
    <property type="entry name" value="Quinoprotein_ADH-like_sf"/>
</dbReference>
<dbReference type="Pfam" id="PF00400">
    <property type="entry name" value="WD40"/>
    <property type="match status" value="2"/>
</dbReference>
<dbReference type="RefSeq" id="WP_344286843.1">
    <property type="nucleotide sequence ID" value="NZ_BAAAPF010000002.1"/>
</dbReference>